<evidence type="ECO:0000313" key="5">
    <source>
        <dbReference type="Proteomes" id="UP000287166"/>
    </source>
</evidence>
<dbReference type="InterPro" id="IPR000086">
    <property type="entry name" value="NUDIX_hydrolase_dom"/>
</dbReference>
<evidence type="ECO:0000256" key="1">
    <source>
        <dbReference type="ARBA" id="ARBA00022801"/>
    </source>
</evidence>
<dbReference type="GO" id="GO:0006753">
    <property type="term" value="P:nucleoside phosphate metabolic process"/>
    <property type="evidence" value="ECO:0007669"/>
    <property type="project" value="TreeGrafter"/>
</dbReference>
<dbReference type="PANTHER" id="PTHR11839">
    <property type="entry name" value="UDP/ADP-SUGAR PYROPHOSPHATASE"/>
    <property type="match status" value="1"/>
</dbReference>
<dbReference type="GO" id="GO:0005634">
    <property type="term" value="C:nucleus"/>
    <property type="evidence" value="ECO:0007669"/>
    <property type="project" value="TreeGrafter"/>
</dbReference>
<dbReference type="Pfam" id="PF00293">
    <property type="entry name" value="NUDIX"/>
    <property type="match status" value="1"/>
</dbReference>
<dbReference type="PROSITE" id="PS51462">
    <property type="entry name" value="NUDIX"/>
    <property type="match status" value="1"/>
</dbReference>
<keyword evidence="5" id="KW-1185">Reference proteome</keyword>
<dbReference type="EMBL" id="BFAD01000004">
    <property type="protein sequence ID" value="GBE82548.1"/>
    <property type="molecule type" value="Genomic_DNA"/>
</dbReference>
<dbReference type="GeneID" id="38779465"/>
<organism evidence="4 5">
    <name type="scientific">Sparassis crispa</name>
    <dbReference type="NCBI Taxonomy" id="139825"/>
    <lineage>
        <taxon>Eukaryota</taxon>
        <taxon>Fungi</taxon>
        <taxon>Dikarya</taxon>
        <taxon>Basidiomycota</taxon>
        <taxon>Agaricomycotina</taxon>
        <taxon>Agaricomycetes</taxon>
        <taxon>Polyporales</taxon>
        <taxon>Sparassidaceae</taxon>
        <taxon>Sparassis</taxon>
    </lineage>
</organism>
<dbReference type="InParanoid" id="A0A401GK52"/>
<dbReference type="InterPro" id="IPR015797">
    <property type="entry name" value="NUDIX_hydrolase-like_dom_sf"/>
</dbReference>
<protein>
    <submittedName>
        <fullName evidence="4">Uncharacterized Nudix hydrolase</fullName>
    </submittedName>
</protein>
<dbReference type="AlphaFoldDB" id="A0A401GK52"/>
<dbReference type="STRING" id="139825.A0A401GK52"/>
<name>A0A401GK52_9APHY</name>
<comment type="caution">
    <text evidence="4">The sequence shown here is derived from an EMBL/GenBank/DDBJ whole genome shotgun (WGS) entry which is preliminary data.</text>
</comment>
<comment type="similarity">
    <text evidence="2">Belongs to the Nudix hydrolase family.</text>
</comment>
<dbReference type="PANTHER" id="PTHR11839:SF1">
    <property type="entry name" value="ADP-SUGAR PYROPHOSPHATASE"/>
    <property type="match status" value="1"/>
</dbReference>
<dbReference type="FunCoup" id="A0A401GK52">
    <property type="interactions" value="470"/>
</dbReference>
<evidence type="ECO:0000256" key="2">
    <source>
        <dbReference type="RuleBase" id="RU003476"/>
    </source>
</evidence>
<gene>
    <name evidence="4" type="ORF">SCP_0409320</name>
</gene>
<dbReference type="SUPFAM" id="SSF55811">
    <property type="entry name" value="Nudix"/>
    <property type="match status" value="1"/>
</dbReference>
<dbReference type="GO" id="GO:0047631">
    <property type="term" value="F:ADP-ribose diphosphatase activity"/>
    <property type="evidence" value="ECO:0007669"/>
    <property type="project" value="TreeGrafter"/>
</dbReference>
<reference evidence="4 5" key="1">
    <citation type="journal article" date="2018" name="Sci. Rep.">
        <title>Genome sequence of the cauliflower mushroom Sparassis crispa (Hanabiratake) and its association with beneficial usage.</title>
        <authorList>
            <person name="Kiyama R."/>
            <person name="Furutani Y."/>
            <person name="Kawaguchi K."/>
            <person name="Nakanishi T."/>
        </authorList>
    </citation>
    <scope>NUCLEOTIDE SEQUENCE [LARGE SCALE GENOMIC DNA]</scope>
</reference>
<evidence type="ECO:0000313" key="4">
    <source>
        <dbReference type="EMBL" id="GBE82548.1"/>
    </source>
</evidence>
<dbReference type="PROSITE" id="PS00893">
    <property type="entry name" value="NUDIX_BOX"/>
    <property type="match status" value="1"/>
</dbReference>
<sequence length="208" mass="22966">MSTLPKILSTEDLPVSEAKWVTLKKIHWSDPTGKKRVWECAQRKTTGATGIDAVAILAMIRSETNVFPPSTVIVTQFRPPIGKYAVELPAGLIDKGETAEEAAVRELEEETGFKGKKILDSSPLLVCDPGMTTATMKIIIVDVPLPDKLEIPVQKLDPGEFIDVRVVELPKLVAELRDYEAKGYVVDARLAHFAHGYELAERYRNAAL</sequence>
<dbReference type="Proteomes" id="UP000287166">
    <property type="component" value="Unassembled WGS sequence"/>
</dbReference>
<dbReference type="CDD" id="cd18888">
    <property type="entry name" value="NUDIX_ADPRase_Nudt5"/>
    <property type="match status" value="1"/>
</dbReference>
<proteinExistence type="inferred from homology"/>
<evidence type="ECO:0000259" key="3">
    <source>
        <dbReference type="PROSITE" id="PS51462"/>
    </source>
</evidence>
<dbReference type="RefSeq" id="XP_027613461.1">
    <property type="nucleotide sequence ID" value="XM_027757660.1"/>
</dbReference>
<dbReference type="OrthoDB" id="10249920at2759"/>
<dbReference type="InterPro" id="IPR020084">
    <property type="entry name" value="NUDIX_hydrolase_CS"/>
</dbReference>
<dbReference type="PRINTS" id="PR00502">
    <property type="entry name" value="NUDIXFAMILY"/>
</dbReference>
<feature type="domain" description="Nudix hydrolase" evidence="3">
    <location>
        <begin position="49"/>
        <end position="189"/>
    </location>
</feature>
<dbReference type="FunFam" id="3.90.79.10:FF:000016">
    <property type="entry name" value="ADP-sugar pyrophosphatase isoform X1"/>
    <property type="match status" value="1"/>
</dbReference>
<accession>A0A401GK52</accession>
<dbReference type="GO" id="GO:0019693">
    <property type="term" value="P:ribose phosphate metabolic process"/>
    <property type="evidence" value="ECO:0007669"/>
    <property type="project" value="TreeGrafter"/>
</dbReference>
<dbReference type="InterPro" id="IPR020476">
    <property type="entry name" value="Nudix_hydrolase"/>
</dbReference>
<dbReference type="Gene3D" id="3.90.79.10">
    <property type="entry name" value="Nucleoside Triphosphate Pyrophosphohydrolase"/>
    <property type="match status" value="1"/>
</dbReference>
<keyword evidence="1 2" id="KW-0378">Hydrolase</keyword>